<dbReference type="PANTHER" id="PTHR43133">
    <property type="entry name" value="RNA POLYMERASE ECF-TYPE SIGMA FACTO"/>
    <property type="match status" value="1"/>
</dbReference>
<feature type="domain" description="RNA polymerase sigma factor 70 region 4 type 2" evidence="4">
    <location>
        <begin position="44"/>
        <end position="94"/>
    </location>
</feature>
<dbReference type="NCBIfam" id="TIGR02937">
    <property type="entry name" value="sigma70-ECF"/>
    <property type="match status" value="1"/>
</dbReference>
<sequence length="127" mass="14654">MYQIARNLIADEYRHRKPESPLSEELDIAEQDEETPIEQLAPSVRDFVEKIPEPYKTAIILADLEKLPQQEIAQRMKLSCSGAKSRIQRARKMLKALYLECCAFEQNQHGMVLSYEPKNIPCQCEAC</sequence>
<dbReference type="CDD" id="cd06171">
    <property type="entry name" value="Sigma70_r4"/>
    <property type="match status" value="1"/>
</dbReference>
<reference evidence="5 6" key="1">
    <citation type="journal article" date="2011" name="ISME J.">
        <title>Community ecology of hot spring cyanobacterial mats: predominant populations and their functional potential.</title>
        <authorList>
            <person name="Klatt C.G."/>
            <person name="Wood J.M."/>
            <person name="Rusch D.B."/>
            <person name="Bateson M.M."/>
            <person name="Hamamura N."/>
            <person name="Heidelberg J.F."/>
            <person name="Grossman A.R."/>
            <person name="Bhaya D."/>
            <person name="Cohan F.M."/>
            <person name="Kuhl M."/>
            <person name="Bryant D.A."/>
            <person name="Ward D.M."/>
        </authorList>
    </citation>
    <scope>NUCLEOTIDE SEQUENCE [LARGE SCALE GENOMIC DNA]</scope>
    <source>
        <strain evidence="5">OS</strain>
    </source>
</reference>
<dbReference type="GO" id="GO:0003677">
    <property type="term" value="F:DNA binding"/>
    <property type="evidence" value="ECO:0007669"/>
    <property type="project" value="InterPro"/>
</dbReference>
<comment type="caution">
    <text evidence="5">The sequence shown here is derived from an EMBL/GenBank/DDBJ whole genome shotgun (WGS) entry which is preliminary data.</text>
</comment>
<dbReference type="InterPro" id="IPR013324">
    <property type="entry name" value="RNA_pol_sigma_r3/r4-like"/>
</dbReference>
<gene>
    <name evidence="5" type="ORF">D0433_09110</name>
</gene>
<organism evidence="5 6">
    <name type="scientific">Candidatus Thermochlorobacter aerophilus</name>
    <dbReference type="NCBI Taxonomy" id="1868324"/>
    <lineage>
        <taxon>Bacteria</taxon>
        <taxon>Pseudomonadati</taxon>
        <taxon>Chlorobiota</taxon>
        <taxon>Chlorobiia</taxon>
        <taxon>Chlorobiales</taxon>
        <taxon>Candidatus Thermochlorobacteriaceae</taxon>
        <taxon>Candidatus Thermochlorobacter</taxon>
    </lineage>
</organism>
<evidence type="ECO:0000256" key="2">
    <source>
        <dbReference type="ARBA" id="ARBA00023082"/>
    </source>
</evidence>
<evidence type="ECO:0000313" key="6">
    <source>
        <dbReference type="Proteomes" id="UP000266389"/>
    </source>
</evidence>
<name>A0A395LZ67_9BACT</name>
<dbReference type="Pfam" id="PF08281">
    <property type="entry name" value="Sigma70_r4_2"/>
    <property type="match status" value="1"/>
</dbReference>
<dbReference type="GO" id="GO:0006352">
    <property type="term" value="P:DNA-templated transcription initiation"/>
    <property type="evidence" value="ECO:0007669"/>
    <property type="project" value="InterPro"/>
</dbReference>
<keyword evidence="1" id="KW-0805">Transcription regulation</keyword>
<dbReference type="Gene3D" id="1.10.10.10">
    <property type="entry name" value="Winged helix-like DNA-binding domain superfamily/Winged helix DNA-binding domain"/>
    <property type="match status" value="1"/>
</dbReference>
<dbReference type="InterPro" id="IPR013249">
    <property type="entry name" value="RNA_pol_sigma70_r4_t2"/>
</dbReference>
<dbReference type="AlphaFoldDB" id="A0A395LZ67"/>
<evidence type="ECO:0000313" key="5">
    <source>
        <dbReference type="EMBL" id="RFM23782.1"/>
    </source>
</evidence>
<evidence type="ECO:0000259" key="4">
    <source>
        <dbReference type="Pfam" id="PF08281"/>
    </source>
</evidence>
<protein>
    <submittedName>
        <fullName evidence="5">Sigma-70 family RNA polymerase sigma factor</fullName>
    </submittedName>
</protein>
<dbReference type="InterPro" id="IPR014284">
    <property type="entry name" value="RNA_pol_sigma-70_dom"/>
</dbReference>
<evidence type="ECO:0000256" key="3">
    <source>
        <dbReference type="ARBA" id="ARBA00023163"/>
    </source>
</evidence>
<dbReference type="GO" id="GO:0016987">
    <property type="term" value="F:sigma factor activity"/>
    <property type="evidence" value="ECO:0007669"/>
    <property type="project" value="UniProtKB-KW"/>
</dbReference>
<proteinExistence type="predicted"/>
<dbReference type="SUPFAM" id="SSF88659">
    <property type="entry name" value="Sigma3 and sigma4 domains of RNA polymerase sigma factors"/>
    <property type="match status" value="1"/>
</dbReference>
<keyword evidence="3" id="KW-0804">Transcription</keyword>
<dbReference type="InterPro" id="IPR039425">
    <property type="entry name" value="RNA_pol_sigma-70-like"/>
</dbReference>
<keyword evidence="2" id="KW-0731">Sigma factor</keyword>
<dbReference type="Proteomes" id="UP000266389">
    <property type="component" value="Unassembled WGS sequence"/>
</dbReference>
<evidence type="ECO:0000256" key="1">
    <source>
        <dbReference type="ARBA" id="ARBA00023015"/>
    </source>
</evidence>
<dbReference type="InterPro" id="IPR036388">
    <property type="entry name" value="WH-like_DNA-bd_sf"/>
</dbReference>
<accession>A0A395LZ67</accession>
<dbReference type="PANTHER" id="PTHR43133:SF62">
    <property type="entry name" value="RNA POLYMERASE SIGMA FACTOR SIGZ"/>
    <property type="match status" value="1"/>
</dbReference>
<dbReference type="EMBL" id="PHFL01000058">
    <property type="protein sequence ID" value="RFM23782.1"/>
    <property type="molecule type" value="Genomic_DNA"/>
</dbReference>